<name>A0ABQ9FUD5_TEGGR</name>
<proteinExistence type="predicted"/>
<dbReference type="Proteomes" id="UP001217089">
    <property type="component" value="Unassembled WGS sequence"/>
</dbReference>
<comment type="caution">
    <text evidence="1">The sequence shown here is derived from an EMBL/GenBank/DDBJ whole genome shotgun (WGS) entry which is preliminary data.</text>
</comment>
<protein>
    <recommendedName>
        <fullName evidence="3">Cadherin domain-containing protein</fullName>
    </recommendedName>
</protein>
<evidence type="ECO:0000313" key="2">
    <source>
        <dbReference type="Proteomes" id="UP001217089"/>
    </source>
</evidence>
<keyword evidence="2" id="KW-1185">Reference proteome</keyword>
<gene>
    <name evidence="1" type="ORF">KUTeg_004411</name>
</gene>
<dbReference type="InterPro" id="IPR015919">
    <property type="entry name" value="Cadherin-like_sf"/>
</dbReference>
<accession>A0ABQ9FUD5</accession>
<evidence type="ECO:0000313" key="1">
    <source>
        <dbReference type="EMBL" id="KAJ8319320.1"/>
    </source>
</evidence>
<dbReference type="EMBL" id="JARBDR010000214">
    <property type="protein sequence ID" value="KAJ8319320.1"/>
    <property type="molecule type" value="Genomic_DNA"/>
</dbReference>
<dbReference type="SUPFAM" id="SSF49313">
    <property type="entry name" value="Cadherin-like"/>
    <property type="match status" value="1"/>
</dbReference>
<sequence>MSQLMFANNPPLLQDYSHSRVIVKSEATPVGTVIGSIKATDSDGPKPIIFSITDESTRELVRLSAPSGDSATGRSVNIILNKTLDRDRVSITLDSSDYSTATGDSATGCSVDIILNKTLDRDRM</sequence>
<reference evidence="1 2" key="1">
    <citation type="submission" date="2022-12" db="EMBL/GenBank/DDBJ databases">
        <title>Chromosome-level genome of Tegillarca granosa.</title>
        <authorList>
            <person name="Kim J."/>
        </authorList>
    </citation>
    <scope>NUCLEOTIDE SEQUENCE [LARGE SCALE GENOMIC DNA]</scope>
    <source>
        <strain evidence="1">Teg-2019</strain>
        <tissue evidence="1">Adductor muscle</tissue>
    </source>
</reference>
<organism evidence="1 2">
    <name type="scientific">Tegillarca granosa</name>
    <name type="common">Malaysian cockle</name>
    <name type="synonym">Anadara granosa</name>
    <dbReference type="NCBI Taxonomy" id="220873"/>
    <lineage>
        <taxon>Eukaryota</taxon>
        <taxon>Metazoa</taxon>
        <taxon>Spiralia</taxon>
        <taxon>Lophotrochozoa</taxon>
        <taxon>Mollusca</taxon>
        <taxon>Bivalvia</taxon>
        <taxon>Autobranchia</taxon>
        <taxon>Pteriomorphia</taxon>
        <taxon>Arcoida</taxon>
        <taxon>Arcoidea</taxon>
        <taxon>Arcidae</taxon>
        <taxon>Tegillarca</taxon>
    </lineage>
</organism>
<evidence type="ECO:0008006" key="3">
    <source>
        <dbReference type="Google" id="ProtNLM"/>
    </source>
</evidence>
<dbReference type="Gene3D" id="2.60.40.60">
    <property type="entry name" value="Cadherins"/>
    <property type="match status" value="1"/>
</dbReference>
<dbReference type="CDD" id="cd11304">
    <property type="entry name" value="Cadherin_repeat"/>
    <property type="match status" value="1"/>
</dbReference>